<dbReference type="Proteomes" id="UP000654279">
    <property type="component" value="Unassembled WGS sequence"/>
</dbReference>
<dbReference type="PANTHER" id="PTHR43025:SF3">
    <property type="entry name" value="MONOGALACTOSYLDIACYLGLYCEROL SYNTHASE 1, CHLOROPLASTIC"/>
    <property type="match status" value="1"/>
</dbReference>
<dbReference type="RefSeq" id="WP_249283950.1">
    <property type="nucleotide sequence ID" value="NZ_JACRSO010000001.1"/>
</dbReference>
<proteinExistence type="inferred from homology"/>
<evidence type="ECO:0000256" key="3">
    <source>
        <dbReference type="ARBA" id="ARBA00022676"/>
    </source>
</evidence>
<keyword evidence="8" id="KW-1185">Reference proteome</keyword>
<evidence type="ECO:0000313" key="7">
    <source>
        <dbReference type="EMBL" id="MBC8527860.1"/>
    </source>
</evidence>
<accession>A0A926CWB6</accession>
<dbReference type="EMBL" id="JACRSO010000001">
    <property type="protein sequence ID" value="MBC8527860.1"/>
    <property type="molecule type" value="Genomic_DNA"/>
</dbReference>
<dbReference type="SUPFAM" id="SSF53756">
    <property type="entry name" value="UDP-Glycosyltransferase/glycogen phosphorylase"/>
    <property type="match status" value="1"/>
</dbReference>
<name>A0A926CWB6_9FIRM</name>
<feature type="domain" description="Glycosyl transferase family 28 C-terminal" evidence="5">
    <location>
        <begin position="209"/>
        <end position="363"/>
    </location>
</feature>
<evidence type="ECO:0000256" key="4">
    <source>
        <dbReference type="ARBA" id="ARBA00022679"/>
    </source>
</evidence>
<dbReference type="InterPro" id="IPR007235">
    <property type="entry name" value="Glyco_trans_28_C"/>
</dbReference>
<protein>
    <submittedName>
        <fullName evidence="7">Galactosyldiacylglycerol synthase</fullName>
    </submittedName>
</protein>
<gene>
    <name evidence="7" type="ORF">H8699_00215</name>
</gene>
<evidence type="ECO:0000259" key="5">
    <source>
        <dbReference type="Pfam" id="PF04101"/>
    </source>
</evidence>
<evidence type="ECO:0000259" key="6">
    <source>
        <dbReference type="Pfam" id="PF06925"/>
    </source>
</evidence>
<reference evidence="7" key="1">
    <citation type="submission" date="2020-08" db="EMBL/GenBank/DDBJ databases">
        <title>Genome public.</title>
        <authorList>
            <person name="Liu C."/>
            <person name="Sun Q."/>
        </authorList>
    </citation>
    <scope>NUCLEOTIDE SEQUENCE</scope>
    <source>
        <strain evidence="7">NSJ-44</strain>
    </source>
</reference>
<evidence type="ECO:0000313" key="8">
    <source>
        <dbReference type="Proteomes" id="UP000654279"/>
    </source>
</evidence>
<comment type="caution">
    <text evidence="7">The sequence shown here is derived from an EMBL/GenBank/DDBJ whole genome shotgun (WGS) entry which is preliminary data.</text>
</comment>
<dbReference type="GO" id="GO:0016020">
    <property type="term" value="C:membrane"/>
    <property type="evidence" value="ECO:0007669"/>
    <property type="project" value="UniProtKB-SubCell"/>
</dbReference>
<evidence type="ECO:0000256" key="2">
    <source>
        <dbReference type="ARBA" id="ARBA00006962"/>
    </source>
</evidence>
<dbReference type="Pfam" id="PF04101">
    <property type="entry name" value="Glyco_tran_28_C"/>
    <property type="match status" value="1"/>
</dbReference>
<comment type="similarity">
    <text evidence="2">Belongs to the glycosyltransferase 28 family.</text>
</comment>
<dbReference type="AlphaFoldDB" id="A0A926CWB6"/>
<keyword evidence="3" id="KW-0328">Glycosyltransferase</keyword>
<feature type="domain" description="Diacylglycerol glucosyltransferase N-terminal" evidence="6">
    <location>
        <begin position="14"/>
        <end position="182"/>
    </location>
</feature>
<keyword evidence="4" id="KW-0808">Transferase</keyword>
<dbReference type="GO" id="GO:0016758">
    <property type="term" value="F:hexosyltransferase activity"/>
    <property type="evidence" value="ECO:0007669"/>
    <property type="project" value="InterPro"/>
</dbReference>
<dbReference type="Gene3D" id="3.40.50.2000">
    <property type="entry name" value="Glycogen Phosphorylase B"/>
    <property type="match status" value="1"/>
</dbReference>
<dbReference type="InterPro" id="IPR009695">
    <property type="entry name" value="Diacylglyc_glucosyltr_N"/>
</dbReference>
<comment type="subcellular location">
    <subcellularLocation>
        <location evidence="1">Membrane</location>
    </subcellularLocation>
</comment>
<dbReference type="InterPro" id="IPR050519">
    <property type="entry name" value="Glycosyltransf_28_UgtP"/>
</dbReference>
<dbReference type="PANTHER" id="PTHR43025">
    <property type="entry name" value="MONOGALACTOSYLDIACYLGLYCEROL SYNTHASE"/>
    <property type="match status" value="1"/>
</dbReference>
<dbReference type="GO" id="GO:0009247">
    <property type="term" value="P:glycolipid biosynthetic process"/>
    <property type="evidence" value="ECO:0007669"/>
    <property type="project" value="InterPro"/>
</dbReference>
<organism evidence="7 8">
    <name type="scientific">Luoshenia tenuis</name>
    <dbReference type="NCBI Taxonomy" id="2763654"/>
    <lineage>
        <taxon>Bacteria</taxon>
        <taxon>Bacillati</taxon>
        <taxon>Bacillota</taxon>
        <taxon>Clostridia</taxon>
        <taxon>Christensenellales</taxon>
        <taxon>Christensenellaceae</taxon>
        <taxon>Luoshenia</taxon>
    </lineage>
</organism>
<dbReference type="Pfam" id="PF06925">
    <property type="entry name" value="MGDG_synth"/>
    <property type="match status" value="1"/>
</dbReference>
<evidence type="ECO:0000256" key="1">
    <source>
        <dbReference type="ARBA" id="ARBA00004370"/>
    </source>
</evidence>
<sequence length="384" mass="43300">MRVLFLSVTAGQGHNSTARAVMSYLLDQGVECTMLDTFRYINRVLSHSIDRGYVNMTRFTPEMWGKIYDAMDEAEDSKNLNTINTLISTLLSKKMITFIQHYRPDVVVCSHVFPALILNALKRQNALDFNFKSIGIVTDFTIHPFWEKTGLDYFVTASEMLEYLLTKKGIGREQILPFGIPVHPKFSAQPLSKAEARKALDIADKRTFLMMGGSMGFGNAVDVLKELDELEEDFQILMVCGSNKRLLSRVLKLSTTTRHTILPYGFTDQVEVMMDASDILLTKPGGLTTSEALCKGIPMVLLEPIPGLEDRNLIFLTNMGLAVRISERAPADEVVAQLLFNEMRLGMMRYAQQQFGKRDAARRLGEFILGLEKSREEAKFPFAD</sequence>